<dbReference type="PANTHER" id="PTHR44846">
    <property type="entry name" value="MANNOSYL-D-GLYCERATE TRANSPORT/METABOLISM SYSTEM REPRESSOR MNGR-RELATED"/>
    <property type="match status" value="1"/>
</dbReference>
<keyword evidence="1" id="KW-0805">Transcription regulation</keyword>
<dbReference type="CDD" id="cd07377">
    <property type="entry name" value="WHTH_GntR"/>
    <property type="match status" value="1"/>
</dbReference>
<dbReference type="Gene3D" id="1.10.10.10">
    <property type="entry name" value="Winged helix-like DNA-binding domain superfamily/Winged helix DNA-binding domain"/>
    <property type="match status" value="1"/>
</dbReference>
<dbReference type="InterPro" id="IPR028978">
    <property type="entry name" value="Chorismate_lyase_/UTRA_dom_sf"/>
</dbReference>
<evidence type="ECO:0000256" key="3">
    <source>
        <dbReference type="ARBA" id="ARBA00023163"/>
    </source>
</evidence>
<proteinExistence type="predicted"/>
<dbReference type="SUPFAM" id="SSF64288">
    <property type="entry name" value="Chorismate lyase-like"/>
    <property type="match status" value="1"/>
</dbReference>
<organism evidence="5 6">
    <name type="scientific">Ramlibacter rhizophilus</name>
    <dbReference type="NCBI Taxonomy" id="1781167"/>
    <lineage>
        <taxon>Bacteria</taxon>
        <taxon>Pseudomonadati</taxon>
        <taxon>Pseudomonadota</taxon>
        <taxon>Betaproteobacteria</taxon>
        <taxon>Burkholderiales</taxon>
        <taxon>Comamonadaceae</taxon>
        <taxon>Ramlibacter</taxon>
    </lineage>
</organism>
<dbReference type="InterPro" id="IPR036390">
    <property type="entry name" value="WH_DNA-bd_sf"/>
</dbReference>
<dbReference type="Gene3D" id="3.40.1410.10">
    <property type="entry name" value="Chorismate lyase-like"/>
    <property type="match status" value="1"/>
</dbReference>
<gene>
    <name evidence="5" type="ORF">EZ242_02145</name>
</gene>
<dbReference type="AlphaFoldDB" id="A0A4Z0C043"/>
<dbReference type="Pfam" id="PF07702">
    <property type="entry name" value="UTRA"/>
    <property type="match status" value="1"/>
</dbReference>
<evidence type="ECO:0000313" key="6">
    <source>
        <dbReference type="Proteomes" id="UP000297564"/>
    </source>
</evidence>
<dbReference type="InterPro" id="IPR050679">
    <property type="entry name" value="Bact_HTH_transcr_reg"/>
</dbReference>
<accession>A0A4Z0C043</accession>
<evidence type="ECO:0000259" key="4">
    <source>
        <dbReference type="PROSITE" id="PS50949"/>
    </source>
</evidence>
<dbReference type="InterPro" id="IPR036388">
    <property type="entry name" value="WH-like_DNA-bd_sf"/>
</dbReference>
<keyword evidence="6" id="KW-1185">Reference proteome</keyword>
<evidence type="ECO:0000256" key="1">
    <source>
        <dbReference type="ARBA" id="ARBA00023015"/>
    </source>
</evidence>
<keyword evidence="2" id="KW-0238">DNA-binding</keyword>
<dbReference type="PANTHER" id="PTHR44846:SF1">
    <property type="entry name" value="MANNOSYL-D-GLYCERATE TRANSPORT_METABOLISM SYSTEM REPRESSOR MNGR-RELATED"/>
    <property type="match status" value="1"/>
</dbReference>
<dbReference type="InterPro" id="IPR000524">
    <property type="entry name" value="Tscrpt_reg_HTH_GntR"/>
</dbReference>
<name>A0A4Z0C043_9BURK</name>
<dbReference type="GO" id="GO:0045892">
    <property type="term" value="P:negative regulation of DNA-templated transcription"/>
    <property type="evidence" value="ECO:0007669"/>
    <property type="project" value="TreeGrafter"/>
</dbReference>
<evidence type="ECO:0000313" key="5">
    <source>
        <dbReference type="EMBL" id="TFZ04571.1"/>
    </source>
</evidence>
<evidence type="ECO:0000256" key="2">
    <source>
        <dbReference type="ARBA" id="ARBA00023125"/>
    </source>
</evidence>
<dbReference type="GO" id="GO:0003677">
    <property type="term" value="F:DNA binding"/>
    <property type="evidence" value="ECO:0007669"/>
    <property type="project" value="UniProtKB-KW"/>
</dbReference>
<dbReference type="RefSeq" id="WP_135283453.1">
    <property type="nucleotide sequence ID" value="NZ_SMLL01000001.1"/>
</dbReference>
<dbReference type="Proteomes" id="UP000297564">
    <property type="component" value="Unassembled WGS sequence"/>
</dbReference>
<dbReference type="PROSITE" id="PS50949">
    <property type="entry name" value="HTH_GNTR"/>
    <property type="match status" value="1"/>
</dbReference>
<dbReference type="InterPro" id="IPR011663">
    <property type="entry name" value="UTRA"/>
</dbReference>
<protein>
    <submittedName>
        <fullName evidence="5">GntR family transcriptional regulator</fullName>
    </submittedName>
</protein>
<dbReference type="SMART" id="SM00345">
    <property type="entry name" value="HTH_GNTR"/>
    <property type="match status" value="1"/>
</dbReference>
<keyword evidence="3" id="KW-0804">Transcription</keyword>
<dbReference type="GO" id="GO:0003700">
    <property type="term" value="F:DNA-binding transcription factor activity"/>
    <property type="evidence" value="ECO:0007669"/>
    <property type="project" value="InterPro"/>
</dbReference>
<feature type="domain" description="HTH gntR-type" evidence="4">
    <location>
        <begin position="23"/>
        <end position="91"/>
    </location>
</feature>
<sequence>MNPSTPDPSEMLDRYARPSMPGVSKYAQLRETLCAAIRGGHWKPGSQLPTERELTRLTGFSLGTVQRALRELSDEGMVVRTQGSGTYVAEGRSAIDAPLHLRFLGREGEPTFLPLYPKVLARERTAERGPWSEWLRQTGADVVRISRRISVFHEFTLFNRFYFNASTFPIIAAAPLSKLDGANLKQLLGSEINMPVTAIRQRLSFVKFPEQAALAADVKPGTRGMLLESAAMAGREPLYFLESFIPPNDRRLDVSSQ</sequence>
<dbReference type="OrthoDB" id="7173258at2"/>
<reference evidence="5 6" key="1">
    <citation type="submission" date="2019-03" db="EMBL/GenBank/DDBJ databases">
        <title>Ramlibacter rhizophilus CCTCC AB2015357, whole genome shotgun sequence.</title>
        <authorList>
            <person name="Zhang X."/>
            <person name="Feng G."/>
            <person name="Zhu H."/>
        </authorList>
    </citation>
    <scope>NUCLEOTIDE SEQUENCE [LARGE SCALE GENOMIC DNA]</scope>
    <source>
        <strain evidence="5 6">CCTCC AB2015357</strain>
    </source>
</reference>
<dbReference type="EMBL" id="SMLL01000001">
    <property type="protein sequence ID" value="TFZ04571.1"/>
    <property type="molecule type" value="Genomic_DNA"/>
</dbReference>
<comment type="caution">
    <text evidence="5">The sequence shown here is derived from an EMBL/GenBank/DDBJ whole genome shotgun (WGS) entry which is preliminary data.</text>
</comment>
<dbReference type="SUPFAM" id="SSF46785">
    <property type="entry name" value="Winged helix' DNA-binding domain"/>
    <property type="match status" value="1"/>
</dbReference>
<dbReference type="Pfam" id="PF00392">
    <property type="entry name" value="GntR"/>
    <property type="match status" value="1"/>
</dbReference>